<evidence type="ECO:0000259" key="2">
    <source>
        <dbReference type="Pfam" id="PF13966"/>
    </source>
</evidence>
<keyword evidence="4" id="KW-1185">Reference proteome</keyword>
<evidence type="ECO:0000313" key="4">
    <source>
        <dbReference type="Proteomes" id="UP001341281"/>
    </source>
</evidence>
<dbReference type="PANTHER" id="PTHR33116:SF78">
    <property type="entry name" value="OS12G0587133 PROTEIN"/>
    <property type="match status" value="1"/>
</dbReference>
<feature type="signal peptide" evidence="1">
    <location>
        <begin position="1"/>
        <end position="19"/>
    </location>
</feature>
<dbReference type="Proteomes" id="UP001341281">
    <property type="component" value="Chromosome 03"/>
</dbReference>
<dbReference type="PANTHER" id="PTHR33116">
    <property type="entry name" value="REVERSE TRANSCRIPTASE ZINC-BINDING DOMAIN-CONTAINING PROTEIN-RELATED-RELATED"/>
    <property type="match status" value="1"/>
</dbReference>
<accession>A0AAQ3WIF9</accession>
<dbReference type="EMBL" id="CP144747">
    <property type="protein sequence ID" value="WVZ62593.1"/>
    <property type="molecule type" value="Genomic_DNA"/>
</dbReference>
<gene>
    <name evidence="3" type="ORF">U9M48_012327</name>
</gene>
<evidence type="ECO:0000256" key="1">
    <source>
        <dbReference type="SAM" id="SignalP"/>
    </source>
</evidence>
<dbReference type="InterPro" id="IPR026960">
    <property type="entry name" value="RVT-Znf"/>
</dbReference>
<reference evidence="3 4" key="1">
    <citation type="submission" date="2024-02" db="EMBL/GenBank/DDBJ databases">
        <title>High-quality chromosome-scale genome assembly of Pensacola bahiagrass (Paspalum notatum Flugge var. saurae).</title>
        <authorList>
            <person name="Vega J.M."/>
            <person name="Podio M."/>
            <person name="Orjuela J."/>
            <person name="Siena L.A."/>
            <person name="Pessino S.C."/>
            <person name="Combes M.C."/>
            <person name="Mariac C."/>
            <person name="Albertini E."/>
            <person name="Pupilli F."/>
            <person name="Ortiz J.P.A."/>
            <person name="Leblanc O."/>
        </authorList>
    </citation>
    <scope>NUCLEOTIDE SEQUENCE [LARGE SCALE GENOMIC DNA]</scope>
    <source>
        <strain evidence="3">R1</strain>
        <tissue evidence="3">Leaf</tissue>
    </source>
</reference>
<feature type="domain" description="Reverse transcriptase zinc-binding" evidence="2">
    <location>
        <begin position="352"/>
        <end position="408"/>
    </location>
</feature>
<organism evidence="3 4">
    <name type="scientific">Paspalum notatum var. saurae</name>
    <dbReference type="NCBI Taxonomy" id="547442"/>
    <lineage>
        <taxon>Eukaryota</taxon>
        <taxon>Viridiplantae</taxon>
        <taxon>Streptophyta</taxon>
        <taxon>Embryophyta</taxon>
        <taxon>Tracheophyta</taxon>
        <taxon>Spermatophyta</taxon>
        <taxon>Magnoliopsida</taxon>
        <taxon>Liliopsida</taxon>
        <taxon>Poales</taxon>
        <taxon>Poaceae</taxon>
        <taxon>PACMAD clade</taxon>
        <taxon>Panicoideae</taxon>
        <taxon>Andropogonodae</taxon>
        <taxon>Paspaleae</taxon>
        <taxon>Paspalinae</taxon>
        <taxon>Paspalum</taxon>
    </lineage>
</organism>
<keyword evidence="1" id="KW-0732">Signal</keyword>
<dbReference type="Pfam" id="PF13966">
    <property type="entry name" value="zf-RVT"/>
    <property type="match status" value="1"/>
</dbReference>
<sequence>MLFILVMEVLNYLVRFATLEQLLQPLAVPHALYRVSFYADDAVLFLGPSATDLWAIKLILDYFGHASGLHTNLTKSSASPIHCSEADLALTSDVLGCNVKEFPCTYLGLPLTLRKPTEEVFLSLIDKVADYLLGWKAPLLNKAGRLILVKVVLTATSIHHLIALHLPKWVIKAIDKKRRGFLWKGHEQANGGNCLVSWERVQRPLEYGGLGIHNLEILGWSLRIRWLWAQKTDTTRPWSRLPIQVPRSAQAMFDMAVVSIVGNGQSTLFWSDRWLDGKTVAELAPSLFKAIPKRLINAHAVHNQTWVSDIRGVLSVRVLSEYLLIWELVDNIVLQPEIPDQHKWKLSQTGSYSSRSAYAAFFEGLVKFGPWRRVWKTWALMRCKFFIWLAQHKRCWTADRLAKRSLPTRRPAPSVIRLRRQLTTSFSLVSSANKPGPSSCSR</sequence>
<proteinExistence type="predicted"/>
<evidence type="ECO:0000313" key="3">
    <source>
        <dbReference type="EMBL" id="WVZ62593.1"/>
    </source>
</evidence>
<feature type="chain" id="PRO_5042849945" description="Reverse transcriptase zinc-binding domain-containing protein" evidence="1">
    <location>
        <begin position="20"/>
        <end position="442"/>
    </location>
</feature>
<name>A0AAQ3WIF9_PASNO</name>
<dbReference type="AlphaFoldDB" id="A0AAQ3WIF9"/>
<protein>
    <recommendedName>
        <fullName evidence="2">Reverse transcriptase zinc-binding domain-containing protein</fullName>
    </recommendedName>
</protein>